<name>A0AAE0CCW0_9CHLO</name>
<accession>A0AAE0CCW0</accession>
<reference evidence="1 2" key="1">
    <citation type="journal article" date="2015" name="Genome Biol. Evol.">
        <title>Comparative Genomics of a Bacterivorous Green Alga Reveals Evolutionary Causalities and Consequences of Phago-Mixotrophic Mode of Nutrition.</title>
        <authorList>
            <person name="Burns J.A."/>
            <person name="Paasch A."/>
            <person name="Narechania A."/>
            <person name="Kim E."/>
        </authorList>
    </citation>
    <scope>NUCLEOTIDE SEQUENCE [LARGE SCALE GENOMIC DNA]</scope>
    <source>
        <strain evidence="1 2">PLY_AMNH</strain>
    </source>
</reference>
<protein>
    <submittedName>
        <fullName evidence="1">Uncharacterized protein</fullName>
    </submittedName>
</protein>
<evidence type="ECO:0000313" key="1">
    <source>
        <dbReference type="EMBL" id="KAK3251517.1"/>
    </source>
</evidence>
<proteinExistence type="predicted"/>
<dbReference type="AlphaFoldDB" id="A0AAE0CCW0"/>
<dbReference type="EMBL" id="LGRX02026004">
    <property type="protein sequence ID" value="KAK3251517.1"/>
    <property type="molecule type" value="Genomic_DNA"/>
</dbReference>
<gene>
    <name evidence="1" type="ORF">CYMTET_39147</name>
</gene>
<dbReference type="Proteomes" id="UP001190700">
    <property type="component" value="Unassembled WGS sequence"/>
</dbReference>
<keyword evidence="2" id="KW-1185">Reference proteome</keyword>
<organism evidence="1 2">
    <name type="scientific">Cymbomonas tetramitiformis</name>
    <dbReference type="NCBI Taxonomy" id="36881"/>
    <lineage>
        <taxon>Eukaryota</taxon>
        <taxon>Viridiplantae</taxon>
        <taxon>Chlorophyta</taxon>
        <taxon>Pyramimonadophyceae</taxon>
        <taxon>Pyramimonadales</taxon>
        <taxon>Pyramimonadaceae</taxon>
        <taxon>Cymbomonas</taxon>
    </lineage>
</organism>
<evidence type="ECO:0000313" key="2">
    <source>
        <dbReference type="Proteomes" id="UP001190700"/>
    </source>
</evidence>
<sequence length="99" mass="10760">MGQLPFASRLVRGLSLFCGSGHALLRVKDKWLKISGGAKSDFRFVADCLALYNGQQVVLSRRVVKPSHFSVDASTGTGMGGFLDGKYFVVSWLDLMAMS</sequence>
<comment type="caution">
    <text evidence="1">The sequence shown here is derived from an EMBL/GenBank/DDBJ whole genome shotgun (WGS) entry which is preliminary data.</text>
</comment>